<reference evidence="1 2" key="1">
    <citation type="journal article" date="2023" name="Mol. Ecol. Resour.">
        <title>Chromosome-level genome assembly of a triploid poplar Populus alba 'Berolinensis'.</title>
        <authorList>
            <person name="Chen S."/>
            <person name="Yu Y."/>
            <person name="Wang X."/>
            <person name="Wang S."/>
            <person name="Zhang T."/>
            <person name="Zhou Y."/>
            <person name="He R."/>
            <person name="Meng N."/>
            <person name="Wang Y."/>
            <person name="Liu W."/>
            <person name="Liu Z."/>
            <person name="Liu J."/>
            <person name="Guo Q."/>
            <person name="Huang H."/>
            <person name="Sederoff R.R."/>
            <person name="Wang G."/>
            <person name="Qu G."/>
            <person name="Chen S."/>
        </authorList>
    </citation>
    <scope>NUCLEOTIDE SEQUENCE [LARGE SCALE GENOMIC DNA]</scope>
    <source>
        <strain evidence="1">SC-2020</strain>
    </source>
</reference>
<organism evidence="1 2">
    <name type="scientific">Populus alba x Populus x berolinensis</name>
    <dbReference type="NCBI Taxonomy" id="444605"/>
    <lineage>
        <taxon>Eukaryota</taxon>
        <taxon>Viridiplantae</taxon>
        <taxon>Streptophyta</taxon>
        <taxon>Embryophyta</taxon>
        <taxon>Tracheophyta</taxon>
        <taxon>Spermatophyta</taxon>
        <taxon>Magnoliopsida</taxon>
        <taxon>eudicotyledons</taxon>
        <taxon>Gunneridae</taxon>
        <taxon>Pentapetalae</taxon>
        <taxon>rosids</taxon>
        <taxon>fabids</taxon>
        <taxon>Malpighiales</taxon>
        <taxon>Salicaceae</taxon>
        <taxon>Saliceae</taxon>
        <taxon>Populus</taxon>
    </lineage>
</organism>
<accession>A0AAD6W8I7</accession>
<sequence>MHSTHQREGFWLKKLPSYQEKLQMGYYLVMDWQHRVTEWTKRALWALRALLNGRSATCHWRTDSYQVSTEELEKYKLKLVHHHGTGPFIQSLHNGSFVIYY</sequence>
<evidence type="ECO:0000313" key="1">
    <source>
        <dbReference type="EMBL" id="KAJ7001659.1"/>
    </source>
</evidence>
<evidence type="ECO:0000313" key="2">
    <source>
        <dbReference type="Proteomes" id="UP001164929"/>
    </source>
</evidence>
<keyword evidence="2" id="KW-1185">Reference proteome</keyword>
<gene>
    <name evidence="1" type="ORF">NC653_011924</name>
</gene>
<dbReference type="EMBL" id="JAQIZT010000004">
    <property type="protein sequence ID" value="KAJ7001659.1"/>
    <property type="molecule type" value="Genomic_DNA"/>
</dbReference>
<protein>
    <submittedName>
        <fullName evidence="1">Uncharacterized protein</fullName>
    </submittedName>
</protein>
<comment type="caution">
    <text evidence="1">The sequence shown here is derived from an EMBL/GenBank/DDBJ whole genome shotgun (WGS) entry which is preliminary data.</text>
</comment>
<dbReference type="Proteomes" id="UP001164929">
    <property type="component" value="Chromosome 4"/>
</dbReference>
<proteinExistence type="predicted"/>
<dbReference type="AlphaFoldDB" id="A0AAD6W8I7"/>
<name>A0AAD6W8I7_9ROSI</name>